<evidence type="ECO:0000256" key="2">
    <source>
        <dbReference type="ARBA" id="ARBA00022729"/>
    </source>
</evidence>
<protein>
    <recommendedName>
        <fullName evidence="5">Organic solvent tolerance-like N-terminal domain-containing protein</fullName>
    </recommendedName>
</protein>
<keyword evidence="2 4" id="KW-0732">Signal</keyword>
<feature type="signal peptide" evidence="4">
    <location>
        <begin position="1"/>
        <end position="33"/>
    </location>
</feature>
<dbReference type="PANTHER" id="PTHR36504:SF1">
    <property type="entry name" value="LIPOPOLYSACCHARIDE EXPORT SYSTEM PROTEIN LPTA"/>
    <property type="match status" value="1"/>
</dbReference>
<evidence type="ECO:0000256" key="4">
    <source>
        <dbReference type="SAM" id="SignalP"/>
    </source>
</evidence>
<gene>
    <name evidence="6" type="ORF">DSCW_12640</name>
</gene>
<accession>A0A5K7ZBY9</accession>
<dbReference type="InterPro" id="IPR014340">
    <property type="entry name" value="LptA"/>
</dbReference>
<dbReference type="Pfam" id="PF03968">
    <property type="entry name" value="LptD_N"/>
    <property type="match status" value="1"/>
</dbReference>
<dbReference type="NCBIfam" id="TIGR03002">
    <property type="entry name" value="outer_YhbN_LptA"/>
    <property type="match status" value="1"/>
</dbReference>
<dbReference type="PANTHER" id="PTHR36504">
    <property type="entry name" value="LIPOPOLYSACCHARIDE EXPORT SYSTEM PROTEIN LPTA"/>
    <property type="match status" value="1"/>
</dbReference>
<reference evidence="6 7" key="1">
    <citation type="submission" date="2019-11" db="EMBL/GenBank/DDBJ databases">
        <title>Comparative genomics of hydrocarbon-degrading Desulfosarcina strains.</title>
        <authorList>
            <person name="Watanabe M."/>
            <person name="Kojima H."/>
            <person name="Fukui M."/>
        </authorList>
    </citation>
    <scope>NUCLEOTIDE SEQUENCE [LARGE SCALE GENOMIC DNA]</scope>
    <source>
        <strain evidence="6 7">PP31</strain>
    </source>
</reference>
<dbReference type="RefSeq" id="WP_170302159.1">
    <property type="nucleotide sequence ID" value="NZ_AP021875.1"/>
</dbReference>
<dbReference type="InterPro" id="IPR052037">
    <property type="entry name" value="LPS_export_LptA"/>
</dbReference>
<keyword evidence="3" id="KW-0574">Periplasm</keyword>
<dbReference type="KEGG" id="dwd:DSCW_12640"/>
<evidence type="ECO:0000313" key="7">
    <source>
        <dbReference type="Proteomes" id="UP000427769"/>
    </source>
</evidence>
<proteinExistence type="predicted"/>
<dbReference type="GO" id="GO:0009279">
    <property type="term" value="C:cell outer membrane"/>
    <property type="evidence" value="ECO:0007669"/>
    <property type="project" value="TreeGrafter"/>
</dbReference>
<dbReference type="Gene3D" id="2.60.450.10">
    <property type="entry name" value="Lipopolysaccharide (LPS) transport protein A like domain"/>
    <property type="match status" value="1"/>
</dbReference>
<dbReference type="GO" id="GO:0001530">
    <property type="term" value="F:lipopolysaccharide binding"/>
    <property type="evidence" value="ECO:0007669"/>
    <property type="project" value="InterPro"/>
</dbReference>
<keyword evidence="7" id="KW-1185">Reference proteome</keyword>
<evidence type="ECO:0000256" key="3">
    <source>
        <dbReference type="ARBA" id="ARBA00022764"/>
    </source>
</evidence>
<dbReference type="InterPro" id="IPR005653">
    <property type="entry name" value="OstA-like_N"/>
</dbReference>
<dbReference type="AlphaFoldDB" id="A0A5K7ZBY9"/>
<name>A0A5K7ZBY9_9BACT</name>
<organism evidence="6 7">
    <name type="scientific">Desulfosarcina widdelii</name>
    <dbReference type="NCBI Taxonomy" id="947919"/>
    <lineage>
        <taxon>Bacteria</taxon>
        <taxon>Pseudomonadati</taxon>
        <taxon>Thermodesulfobacteriota</taxon>
        <taxon>Desulfobacteria</taxon>
        <taxon>Desulfobacterales</taxon>
        <taxon>Desulfosarcinaceae</taxon>
        <taxon>Desulfosarcina</taxon>
    </lineage>
</organism>
<evidence type="ECO:0000259" key="5">
    <source>
        <dbReference type="Pfam" id="PF03968"/>
    </source>
</evidence>
<sequence length="189" mass="19977">MKTCNCKTAMGWLLLLLLACLGPGLMTPGRCMAAADSPAAETTKKEAKRIRITSQRLISDQSGNVAEFIGDVHAIQGDTSIQADSLKIFFSKKSDGGEASAAQSLDKLVATGNVEIKFDNRLAVARQAVYITAERVLTLHGPGASVTSGENTITGETITFYRADGRFTVEGGTNGRVNAVILPKESGLE</sequence>
<dbReference type="GO" id="GO:0017089">
    <property type="term" value="F:glycolipid transfer activity"/>
    <property type="evidence" value="ECO:0007669"/>
    <property type="project" value="TreeGrafter"/>
</dbReference>
<evidence type="ECO:0000256" key="1">
    <source>
        <dbReference type="ARBA" id="ARBA00022448"/>
    </source>
</evidence>
<dbReference type="EMBL" id="AP021875">
    <property type="protein sequence ID" value="BBO73847.1"/>
    <property type="molecule type" value="Genomic_DNA"/>
</dbReference>
<keyword evidence="1" id="KW-0813">Transport</keyword>
<feature type="domain" description="Organic solvent tolerance-like N-terminal" evidence="5">
    <location>
        <begin position="52"/>
        <end position="164"/>
    </location>
</feature>
<dbReference type="PROSITE" id="PS51257">
    <property type="entry name" value="PROKAR_LIPOPROTEIN"/>
    <property type="match status" value="1"/>
</dbReference>
<dbReference type="Proteomes" id="UP000427769">
    <property type="component" value="Chromosome"/>
</dbReference>
<evidence type="ECO:0000313" key="6">
    <source>
        <dbReference type="EMBL" id="BBO73847.1"/>
    </source>
</evidence>
<dbReference type="GO" id="GO:0030288">
    <property type="term" value="C:outer membrane-bounded periplasmic space"/>
    <property type="evidence" value="ECO:0007669"/>
    <property type="project" value="TreeGrafter"/>
</dbReference>
<feature type="chain" id="PRO_5024343980" description="Organic solvent tolerance-like N-terminal domain-containing protein" evidence="4">
    <location>
        <begin position="34"/>
        <end position="189"/>
    </location>
</feature>
<dbReference type="GO" id="GO:0015920">
    <property type="term" value="P:lipopolysaccharide transport"/>
    <property type="evidence" value="ECO:0007669"/>
    <property type="project" value="InterPro"/>
</dbReference>